<organism evidence="1 2">
    <name type="scientific">Heliocybe sulcata</name>
    <dbReference type="NCBI Taxonomy" id="5364"/>
    <lineage>
        <taxon>Eukaryota</taxon>
        <taxon>Fungi</taxon>
        <taxon>Dikarya</taxon>
        <taxon>Basidiomycota</taxon>
        <taxon>Agaricomycotina</taxon>
        <taxon>Agaricomycetes</taxon>
        <taxon>Gloeophyllales</taxon>
        <taxon>Gloeophyllaceae</taxon>
        <taxon>Heliocybe</taxon>
    </lineage>
</organism>
<dbReference type="EMBL" id="ML213511">
    <property type="protein sequence ID" value="TFK51374.1"/>
    <property type="molecule type" value="Genomic_DNA"/>
</dbReference>
<protein>
    <submittedName>
        <fullName evidence="1">Uncharacterized protein</fullName>
    </submittedName>
</protein>
<reference evidence="1 2" key="1">
    <citation type="journal article" date="2019" name="Nat. Ecol. Evol.">
        <title>Megaphylogeny resolves global patterns of mushroom evolution.</title>
        <authorList>
            <person name="Varga T."/>
            <person name="Krizsan K."/>
            <person name="Foldi C."/>
            <person name="Dima B."/>
            <person name="Sanchez-Garcia M."/>
            <person name="Sanchez-Ramirez S."/>
            <person name="Szollosi G.J."/>
            <person name="Szarkandi J.G."/>
            <person name="Papp V."/>
            <person name="Albert L."/>
            <person name="Andreopoulos W."/>
            <person name="Angelini C."/>
            <person name="Antonin V."/>
            <person name="Barry K.W."/>
            <person name="Bougher N.L."/>
            <person name="Buchanan P."/>
            <person name="Buyck B."/>
            <person name="Bense V."/>
            <person name="Catcheside P."/>
            <person name="Chovatia M."/>
            <person name="Cooper J."/>
            <person name="Damon W."/>
            <person name="Desjardin D."/>
            <person name="Finy P."/>
            <person name="Geml J."/>
            <person name="Haridas S."/>
            <person name="Hughes K."/>
            <person name="Justo A."/>
            <person name="Karasinski D."/>
            <person name="Kautmanova I."/>
            <person name="Kiss B."/>
            <person name="Kocsube S."/>
            <person name="Kotiranta H."/>
            <person name="LaButti K.M."/>
            <person name="Lechner B.E."/>
            <person name="Liimatainen K."/>
            <person name="Lipzen A."/>
            <person name="Lukacs Z."/>
            <person name="Mihaltcheva S."/>
            <person name="Morgado L.N."/>
            <person name="Niskanen T."/>
            <person name="Noordeloos M.E."/>
            <person name="Ohm R.A."/>
            <person name="Ortiz-Santana B."/>
            <person name="Ovrebo C."/>
            <person name="Racz N."/>
            <person name="Riley R."/>
            <person name="Savchenko A."/>
            <person name="Shiryaev A."/>
            <person name="Soop K."/>
            <person name="Spirin V."/>
            <person name="Szebenyi C."/>
            <person name="Tomsovsky M."/>
            <person name="Tulloss R.E."/>
            <person name="Uehling J."/>
            <person name="Grigoriev I.V."/>
            <person name="Vagvolgyi C."/>
            <person name="Papp T."/>
            <person name="Martin F.M."/>
            <person name="Miettinen O."/>
            <person name="Hibbett D.S."/>
            <person name="Nagy L.G."/>
        </authorList>
    </citation>
    <scope>NUCLEOTIDE SEQUENCE [LARGE SCALE GENOMIC DNA]</scope>
    <source>
        <strain evidence="1 2">OMC1185</strain>
    </source>
</reference>
<keyword evidence="2" id="KW-1185">Reference proteome</keyword>
<evidence type="ECO:0000313" key="1">
    <source>
        <dbReference type="EMBL" id="TFK51374.1"/>
    </source>
</evidence>
<proteinExistence type="predicted"/>
<accession>A0A5C3N174</accession>
<evidence type="ECO:0000313" key="2">
    <source>
        <dbReference type="Proteomes" id="UP000305948"/>
    </source>
</evidence>
<gene>
    <name evidence="1" type="ORF">OE88DRAFT_1541237</name>
</gene>
<name>A0A5C3N174_9AGAM</name>
<dbReference type="AlphaFoldDB" id="A0A5C3N174"/>
<sequence>MYPASSLLHEGSPLMHARRSSCLSIAELDTGMSTSSKGYGRFGQPKTAESRGLSLRPVEALPHRAGPHPGGNRPSLGIAARMNQDSLVCGNKKSRYRGCKYRCGPMRWIAQPPRTGYANQVNFKLCATLLSFTLAVWICRSDSLLVAGRYYCASSLPVFMNLECWKPRARIVARSSGVGLKNKKISQGVT</sequence>
<dbReference type="Proteomes" id="UP000305948">
    <property type="component" value="Unassembled WGS sequence"/>
</dbReference>